<dbReference type="PANTHER" id="PTHR22947">
    <property type="entry name" value="MAJOR SPERM PROTEIN"/>
    <property type="match status" value="1"/>
</dbReference>
<comment type="function">
    <text evidence="1">Central component in molecular interactions underlying sperm crawling. Forms an extensive filament system that extends from sperm villipoda, along the leading edge of the pseudopod.</text>
</comment>
<dbReference type="InterPro" id="IPR008962">
    <property type="entry name" value="PapD-like_sf"/>
</dbReference>
<evidence type="ECO:0000259" key="2">
    <source>
        <dbReference type="PROSITE" id="PS50202"/>
    </source>
</evidence>
<dbReference type="SUPFAM" id="SSF49354">
    <property type="entry name" value="PapD-like"/>
    <property type="match status" value="1"/>
</dbReference>
<evidence type="ECO:0000313" key="3">
    <source>
        <dbReference type="EMBL" id="CAI5453062.1"/>
    </source>
</evidence>
<evidence type="ECO:0000256" key="1">
    <source>
        <dbReference type="RuleBase" id="RU003425"/>
    </source>
</evidence>
<gene>
    <name evidence="3" type="ORF">CAMP_LOCUS15699</name>
</gene>
<keyword evidence="1" id="KW-0963">Cytoplasm</keyword>
<organism evidence="3 4">
    <name type="scientific">Caenorhabditis angaria</name>
    <dbReference type="NCBI Taxonomy" id="860376"/>
    <lineage>
        <taxon>Eukaryota</taxon>
        <taxon>Metazoa</taxon>
        <taxon>Ecdysozoa</taxon>
        <taxon>Nematoda</taxon>
        <taxon>Chromadorea</taxon>
        <taxon>Rhabditida</taxon>
        <taxon>Rhabditina</taxon>
        <taxon>Rhabditomorpha</taxon>
        <taxon>Rhabditoidea</taxon>
        <taxon>Rhabditidae</taxon>
        <taxon>Peloderinae</taxon>
        <taxon>Caenorhabditis</taxon>
    </lineage>
</organism>
<feature type="domain" description="MSP" evidence="2">
    <location>
        <begin position="23"/>
        <end position="148"/>
    </location>
</feature>
<dbReference type="OrthoDB" id="5811223at2759"/>
<dbReference type="PROSITE" id="PS50202">
    <property type="entry name" value="MSP"/>
    <property type="match status" value="1"/>
</dbReference>
<dbReference type="EMBL" id="CANHGI010000005">
    <property type="protein sequence ID" value="CAI5453062.1"/>
    <property type="molecule type" value="Genomic_DNA"/>
</dbReference>
<evidence type="ECO:0000313" key="4">
    <source>
        <dbReference type="Proteomes" id="UP001152747"/>
    </source>
</evidence>
<dbReference type="InterPro" id="IPR013783">
    <property type="entry name" value="Ig-like_fold"/>
</dbReference>
<dbReference type="Gene3D" id="2.60.40.10">
    <property type="entry name" value="Immunoglobulins"/>
    <property type="match status" value="1"/>
</dbReference>
<reference evidence="3" key="1">
    <citation type="submission" date="2022-11" db="EMBL/GenBank/DDBJ databases">
        <authorList>
            <person name="Kikuchi T."/>
        </authorList>
    </citation>
    <scope>NUCLEOTIDE SEQUENCE</scope>
    <source>
        <strain evidence="3">PS1010</strain>
    </source>
</reference>
<accession>A0A9P1IXJ1</accession>
<proteinExistence type="predicted"/>
<keyword evidence="1" id="KW-0206">Cytoskeleton</keyword>
<dbReference type="PANTHER" id="PTHR22947:SF11">
    <property type="entry name" value="MAJOR SPERM PROTEIN"/>
    <property type="match status" value="1"/>
</dbReference>
<dbReference type="Pfam" id="PF00635">
    <property type="entry name" value="Motile_Sperm"/>
    <property type="match status" value="1"/>
</dbReference>
<name>A0A9P1IXJ1_9PELO</name>
<sequence>MFTHFDAVAKPKAKEKPKIREHAIEKPPSIQTPQTLCVKIFPPFAEFIDFGGASKHTITNCSSCRIVFKIKCSDNAVFKVSPVHAFLDQAASTELQILRKEGPPKQDKLIIVLKEAKKSDKDAKLSFESDLTTVKHVIPLLTRIVEEF</sequence>
<dbReference type="AlphaFoldDB" id="A0A9P1IXJ1"/>
<dbReference type="InterPro" id="IPR000535">
    <property type="entry name" value="MSP_dom"/>
</dbReference>
<dbReference type="Proteomes" id="UP001152747">
    <property type="component" value="Unassembled WGS sequence"/>
</dbReference>
<dbReference type="InterPro" id="IPR051774">
    <property type="entry name" value="Sperm-specific_class_P"/>
</dbReference>
<comment type="caution">
    <text evidence="3">The sequence shown here is derived from an EMBL/GenBank/DDBJ whole genome shotgun (WGS) entry which is preliminary data.</text>
</comment>
<protein>
    <recommendedName>
        <fullName evidence="1">Major sperm protein</fullName>
    </recommendedName>
</protein>
<keyword evidence="4" id="KW-1185">Reference proteome</keyword>